<dbReference type="HOGENOM" id="CLU_090271_0_0_9"/>
<dbReference type="Gene3D" id="3.40.91.30">
    <property type="match status" value="1"/>
</dbReference>
<protein>
    <submittedName>
        <fullName evidence="1">Uncharacterized protein</fullName>
    </submittedName>
</protein>
<evidence type="ECO:0000313" key="2">
    <source>
        <dbReference type="Proteomes" id="UP000004191"/>
    </source>
</evidence>
<dbReference type="Proteomes" id="UP000004191">
    <property type="component" value="Unassembled WGS sequence"/>
</dbReference>
<dbReference type="EMBL" id="AGEI01000011">
    <property type="protein sequence ID" value="EHR35600.1"/>
    <property type="molecule type" value="Genomic_DNA"/>
</dbReference>
<organism evidence="1 2">
    <name type="scientific">Helcococcus kunzii ATCC 51366</name>
    <dbReference type="NCBI Taxonomy" id="883114"/>
    <lineage>
        <taxon>Bacteria</taxon>
        <taxon>Bacillati</taxon>
        <taxon>Bacillota</taxon>
        <taxon>Tissierellia</taxon>
        <taxon>Tissierellales</taxon>
        <taxon>Peptoniphilaceae</taxon>
        <taxon>Helcococcus</taxon>
    </lineage>
</organism>
<accession>H3NLT0</accession>
<comment type="caution">
    <text evidence="1">The sequence shown here is derived from an EMBL/GenBank/DDBJ whole genome shotgun (WGS) entry which is preliminary data.</text>
</comment>
<reference evidence="1 2" key="1">
    <citation type="submission" date="2012-01" db="EMBL/GenBank/DDBJ databases">
        <title>The Genome Sequence of Helcococcus kunzii ATCC 51366.</title>
        <authorList>
            <consortium name="The Broad Institute Genome Sequencing Platform"/>
            <person name="Earl A."/>
            <person name="Ward D."/>
            <person name="Feldgarden M."/>
            <person name="Gevers D."/>
            <person name="Huys G."/>
            <person name="Young S.K."/>
            <person name="Zeng Q."/>
            <person name="Gargeya S."/>
            <person name="Fitzgerald M."/>
            <person name="Haas B."/>
            <person name="Abouelleil A."/>
            <person name="Alvarado L."/>
            <person name="Arachchi H.M."/>
            <person name="Berlin A."/>
            <person name="Chapman S.B."/>
            <person name="Gearin G."/>
            <person name="Goldberg J."/>
            <person name="Griggs A."/>
            <person name="Gujja S."/>
            <person name="Hansen M."/>
            <person name="Heiman D."/>
            <person name="Howarth C."/>
            <person name="Larimer J."/>
            <person name="Lui A."/>
            <person name="MacDonald P.J.P."/>
            <person name="McCowen C."/>
            <person name="Montmayeur A."/>
            <person name="Murphy C."/>
            <person name="Neiman D."/>
            <person name="Pearson M."/>
            <person name="Priest M."/>
            <person name="Roberts A."/>
            <person name="Saif S."/>
            <person name="Shea T."/>
            <person name="Sisk P."/>
            <person name="Stolte C."/>
            <person name="Sykes S."/>
            <person name="Wortman J."/>
            <person name="Nusbaum C."/>
            <person name="Birren B."/>
        </authorList>
    </citation>
    <scope>NUCLEOTIDE SEQUENCE [LARGE SCALE GENOMIC DNA]</scope>
    <source>
        <strain evidence="1 2">ATCC 51366</strain>
    </source>
</reference>
<evidence type="ECO:0000313" key="1">
    <source>
        <dbReference type="EMBL" id="EHR35600.1"/>
    </source>
</evidence>
<sequence length="199" mass="23662">MHVTKSSNNDVVKNYIPKTNQALIKKLAQKTYDLRIKNLINKRYKQLKAILKDYEDNEIDLVFGKLDKKRRELVKPIVKTNNQIIEEWNNVPYEKKKFYINDLEIFTENGQRVRSKSEKFIADKLNNLGIVYKYECPIVINNITFHPDFAIYSKKTNKIIYWEHCGRMEDPDYVLKFINKINLYQLNGLELGENLIITL</sequence>
<keyword evidence="2" id="KW-1185">Reference proteome</keyword>
<dbReference type="AlphaFoldDB" id="H3NLT0"/>
<gene>
    <name evidence="1" type="ORF">HMPREF9709_00291</name>
</gene>
<proteinExistence type="predicted"/>
<dbReference type="STRING" id="883114.HMPREF9709_00291"/>
<dbReference type="eggNOG" id="COG0507">
    <property type="taxonomic scope" value="Bacteria"/>
</dbReference>
<name>H3NLT0_9FIRM</name>